<evidence type="ECO:0000313" key="4">
    <source>
        <dbReference type="Proteomes" id="UP001501138"/>
    </source>
</evidence>
<keyword evidence="4" id="KW-1185">Reference proteome</keyword>
<reference evidence="3 4" key="1">
    <citation type="journal article" date="2019" name="Int. J. Syst. Evol. Microbiol.">
        <title>The Global Catalogue of Microorganisms (GCM) 10K type strain sequencing project: providing services to taxonomists for standard genome sequencing and annotation.</title>
        <authorList>
            <consortium name="The Broad Institute Genomics Platform"/>
            <consortium name="The Broad Institute Genome Sequencing Center for Infectious Disease"/>
            <person name="Wu L."/>
            <person name="Ma J."/>
        </authorList>
    </citation>
    <scope>NUCLEOTIDE SEQUENCE [LARGE SCALE GENOMIC DNA]</scope>
    <source>
        <strain evidence="3 4">JCM 15589</strain>
    </source>
</reference>
<feature type="transmembrane region" description="Helical" evidence="2">
    <location>
        <begin position="182"/>
        <end position="203"/>
    </location>
</feature>
<feature type="region of interest" description="Disordered" evidence="1">
    <location>
        <begin position="456"/>
        <end position="478"/>
    </location>
</feature>
<dbReference type="EMBL" id="BAAAPM010000002">
    <property type="protein sequence ID" value="GAA1709120.1"/>
    <property type="molecule type" value="Genomic_DNA"/>
</dbReference>
<feature type="compositionally biased region" description="Low complexity" evidence="1">
    <location>
        <begin position="461"/>
        <end position="478"/>
    </location>
</feature>
<feature type="region of interest" description="Disordered" evidence="1">
    <location>
        <begin position="208"/>
        <end position="322"/>
    </location>
</feature>
<dbReference type="RefSeq" id="WP_344244702.1">
    <property type="nucleotide sequence ID" value="NZ_BAAAPM010000002.1"/>
</dbReference>
<feature type="compositionally biased region" description="Low complexity" evidence="1">
    <location>
        <begin position="337"/>
        <end position="362"/>
    </location>
</feature>
<feature type="region of interest" description="Disordered" evidence="1">
    <location>
        <begin position="110"/>
        <end position="130"/>
    </location>
</feature>
<keyword evidence="2" id="KW-0472">Membrane</keyword>
<protein>
    <submittedName>
        <fullName evidence="3">Uncharacterized protein</fullName>
    </submittedName>
</protein>
<feature type="region of interest" description="Disordered" evidence="1">
    <location>
        <begin position="334"/>
        <end position="386"/>
    </location>
</feature>
<sequence length="478" mass="47681">MLQRILGGVLVLLGLVAVALGVASATVWRDSDTVVATAEPVGDGTMVVTDPGVLGLVSGDVTVTATAPEGQPVTVVVGRDVDVLGWVGKDPYSRVTGLQDWDTLTVEAGQAAPADGEEEAAPSGANPAGSDMWIAETSEDGTATLRWSDQPGRWTLLAAGVGEDAQAPTLELTWPRAVATPYLWPAVGAGVVLVLVGLALFVVGVRRGRSRKDDGPRGGASLASGPTGTDEPDGATSGSPDDGATPASDGTNPFAPVRAAAPAAAATTTLPPAVSDGAVSDEAVSAGPGDRADGADSSGTAEVPLAGRLLRRSRRRTDAPDAVVADAHADAADAHAADATAAEPAPAGVPASAATPGTPSGTVAPQPALPVPEPRPATGSAPYLSRRELRAQEEARRAAEQGGMTRMLRAITGSIPAVRPQSPADPATPAESAEAHDLSTPAGRAAAWRATWGFGQGATGAAGTATTHDATTTDGENR</sequence>
<dbReference type="Proteomes" id="UP001501138">
    <property type="component" value="Unassembled WGS sequence"/>
</dbReference>
<proteinExistence type="predicted"/>
<keyword evidence="2" id="KW-1133">Transmembrane helix</keyword>
<organism evidence="3 4">
    <name type="scientific">Isoptericola hypogeus</name>
    <dbReference type="NCBI Taxonomy" id="300179"/>
    <lineage>
        <taxon>Bacteria</taxon>
        <taxon>Bacillati</taxon>
        <taxon>Actinomycetota</taxon>
        <taxon>Actinomycetes</taxon>
        <taxon>Micrococcales</taxon>
        <taxon>Promicromonosporaceae</taxon>
        <taxon>Isoptericola</taxon>
    </lineage>
</organism>
<feature type="region of interest" description="Disordered" evidence="1">
    <location>
        <begin position="415"/>
        <end position="443"/>
    </location>
</feature>
<evidence type="ECO:0000256" key="1">
    <source>
        <dbReference type="SAM" id="MobiDB-lite"/>
    </source>
</evidence>
<comment type="caution">
    <text evidence="3">The sequence shown here is derived from an EMBL/GenBank/DDBJ whole genome shotgun (WGS) entry which is preliminary data.</text>
</comment>
<feature type="compositionally biased region" description="Low complexity" evidence="1">
    <location>
        <begin position="253"/>
        <end position="273"/>
    </location>
</feature>
<accession>A0ABN2IPF1</accession>
<keyword evidence="2" id="KW-0812">Transmembrane</keyword>
<evidence type="ECO:0000256" key="2">
    <source>
        <dbReference type="SAM" id="Phobius"/>
    </source>
</evidence>
<gene>
    <name evidence="3" type="ORF">GCM10009809_01710</name>
</gene>
<name>A0ABN2IPF1_9MICO</name>
<evidence type="ECO:0000313" key="3">
    <source>
        <dbReference type="EMBL" id="GAA1709120.1"/>
    </source>
</evidence>